<comment type="similarity">
    <text evidence="1">Belongs to the multicopper oxidase family.</text>
</comment>
<protein>
    <recommendedName>
        <fullName evidence="2">Plastocyanin-like domain-containing protein</fullName>
    </recommendedName>
</protein>
<gene>
    <name evidence="3" type="ORF">N7460_008561</name>
</gene>
<dbReference type="InterPro" id="IPR011707">
    <property type="entry name" value="Cu-oxidase-like_N"/>
</dbReference>
<evidence type="ECO:0000259" key="2">
    <source>
        <dbReference type="Pfam" id="PF07732"/>
    </source>
</evidence>
<evidence type="ECO:0000313" key="3">
    <source>
        <dbReference type="EMBL" id="KAJ6034386.1"/>
    </source>
</evidence>
<organism evidence="3 4">
    <name type="scientific">Penicillium canescens</name>
    <dbReference type="NCBI Taxonomy" id="5083"/>
    <lineage>
        <taxon>Eukaryota</taxon>
        <taxon>Fungi</taxon>
        <taxon>Dikarya</taxon>
        <taxon>Ascomycota</taxon>
        <taxon>Pezizomycotina</taxon>
        <taxon>Eurotiomycetes</taxon>
        <taxon>Eurotiomycetidae</taxon>
        <taxon>Eurotiales</taxon>
        <taxon>Aspergillaceae</taxon>
        <taxon>Penicillium</taxon>
    </lineage>
</organism>
<name>A0AAD6N5N0_PENCN</name>
<feature type="domain" description="Plastocyanin-like" evidence="2">
    <location>
        <begin position="25"/>
        <end position="88"/>
    </location>
</feature>
<dbReference type="GO" id="GO:0005507">
    <property type="term" value="F:copper ion binding"/>
    <property type="evidence" value="ECO:0007669"/>
    <property type="project" value="InterPro"/>
</dbReference>
<evidence type="ECO:0000313" key="4">
    <source>
        <dbReference type="Proteomes" id="UP001219568"/>
    </source>
</evidence>
<dbReference type="Proteomes" id="UP001219568">
    <property type="component" value="Unassembled WGS sequence"/>
</dbReference>
<sequence length="241" mass="26844">MAPFAFLQVMPPAWTKQVHFDLDLTWQNGAPDGNMREMIFMNDQFPGPELRLNQGDGDKVEVLVHNSLPFNITVHFHGIEQRNTACPGPDVQQPFRLISSNENDIEAIKEAEKNPQLVTVSDWGHLISGQYRKAMEDNRLGVFCSYSVLINDRGAVFCPGTENIFNLELSYLKTAIGNQPLRGKGSTPASVMPLDNRAIKPYPPVTTPKSVDQLVSLTIGRVDSAYMWSTFGGGLYDMITK</sequence>
<accession>A0AAD6N5N0</accession>
<dbReference type="SUPFAM" id="SSF49503">
    <property type="entry name" value="Cupredoxins"/>
    <property type="match status" value="1"/>
</dbReference>
<dbReference type="Pfam" id="PF07732">
    <property type="entry name" value="Cu-oxidase_3"/>
    <property type="match status" value="1"/>
</dbReference>
<dbReference type="InterPro" id="IPR008972">
    <property type="entry name" value="Cupredoxin"/>
</dbReference>
<keyword evidence="4" id="KW-1185">Reference proteome</keyword>
<reference evidence="3" key="2">
    <citation type="submission" date="2023-01" db="EMBL/GenBank/DDBJ databases">
        <authorList>
            <person name="Petersen C."/>
        </authorList>
    </citation>
    <scope>NUCLEOTIDE SEQUENCE</scope>
    <source>
        <strain evidence="3">IBT 15450</strain>
    </source>
</reference>
<comment type="caution">
    <text evidence="3">The sequence shown here is derived from an EMBL/GenBank/DDBJ whole genome shotgun (WGS) entry which is preliminary data.</text>
</comment>
<dbReference type="EMBL" id="JAQJZL010000010">
    <property type="protein sequence ID" value="KAJ6034386.1"/>
    <property type="molecule type" value="Genomic_DNA"/>
</dbReference>
<evidence type="ECO:0000256" key="1">
    <source>
        <dbReference type="ARBA" id="ARBA00010609"/>
    </source>
</evidence>
<reference evidence="3" key="1">
    <citation type="journal article" date="2023" name="IMA Fungus">
        <title>Comparative genomic study of the Penicillium genus elucidates a diverse pangenome and 15 lateral gene transfer events.</title>
        <authorList>
            <person name="Petersen C."/>
            <person name="Sorensen T."/>
            <person name="Nielsen M.R."/>
            <person name="Sondergaard T.E."/>
            <person name="Sorensen J.L."/>
            <person name="Fitzpatrick D.A."/>
            <person name="Frisvad J.C."/>
            <person name="Nielsen K.L."/>
        </authorList>
    </citation>
    <scope>NUCLEOTIDE SEQUENCE</scope>
    <source>
        <strain evidence="3">IBT 15450</strain>
    </source>
</reference>
<dbReference type="Gene3D" id="2.60.40.420">
    <property type="entry name" value="Cupredoxins - blue copper proteins"/>
    <property type="match status" value="1"/>
</dbReference>
<dbReference type="AlphaFoldDB" id="A0AAD6N5N0"/>
<proteinExistence type="inferred from homology"/>